<accession>A0A830D0H1</accession>
<keyword evidence="2 4" id="KW-0863">Zinc-finger</keyword>
<evidence type="ECO:0000256" key="2">
    <source>
        <dbReference type="ARBA" id="ARBA00022771"/>
    </source>
</evidence>
<protein>
    <recommendedName>
        <fullName evidence="5">GRF-type domain-containing protein</fullName>
    </recommendedName>
</protein>
<dbReference type="EMBL" id="BMAC01001106">
    <property type="protein sequence ID" value="GFQ05671.1"/>
    <property type="molecule type" value="Genomic_DNA"/>
</dbReference>
<dbReference type="Proteomes" id="UP000653305">
    <property type="component" value="Unassembled WGS sequence"/>
</dbReference>
<comment type="caution">
    <text evidence="6">The sequence shown here is derived from an EMBL/GenBank/DDBJ whole genome shotgun (WGS) entry which is preliminary data.</text>
</comment>
<evidence type="ECO:0000313" key="7">
    <source>
        <dbReference type="Proteomes" id="UP000653305"/>
    </source>
</evidence>
<organism evidence="6 7">
    <name type="scientific">Phtheirospermum japonicum</name>
    <dbReference type="NCBI Taxonomy" id="374723"/>
    <lineage>
        <taxon>Eukaryota</taxon>
        <taxon>Viridiplantae</taxon>
        <taxon>Streptophyta</taxon>
        <taxon>Embryophyta</taxon>
        <taxon>Tracheophyta</taxon>
        <taxon>Spermatophyta</taxon>
        <taxon>Magnoliopsida</taxon>
        <taxon>eudicotyledons</taxon>
        <taxon>Gunneridae</taxon>
        <taxon>Pentapetalae</taxon>
        <taxon>asterids</taxon>
        <taxon>lamiids</taxon>
        <taxon>Lamiales</taxon>
        <taxon>Orobanchaceae</taxon>
        <taxon>Orobanchaceae incertae sedis</taxon>
        <taxon>Phtheirospermum</taxon>
    </lineage>
</organism>
<gene>
    <name evidence="6" type="ORF">PHJA_002711200</name>
</gene>
<name>A0A830D0H1_9LAMI</name>
<keyword evidence="1" id="KW-0479">Metal-binding</keyword>
<dbReference type="PANTHER" id="PTHR33248">
    <property type="entry name" value="ZINC ION-BINDING PROTEIN"/>
    <property type="match status" value="1"/>
</dbReference>
<evidence type="ECO:0000256" key="3">
    <source>
        <dbReference type="ARBA" id="ARBA00022833"/>
    </source>
</evidence>
<dbReference type="AlphaFoldDB" id="A0A830D0H1"/>
<keyword evidence="3" id="KW-0862">Zinc</keyword>
<dbReference type="OrthoDB" id="2822301at2759"/>
<keyword evidence="7" id="KW-1185">Reference proteome</keyword>
<evidence type="ECO:0000256" key="4">
    <source>
        <dbReference type="PROSITE-ProRule" id="PRU01343"/>
    </source>
</evidence>
<dbReference type="Pfam" id="PF06839">
    <property type="entry name" value="Zn_ribbon_GRF"/>
    <property type="match status" value="1"/>
</dbReference>
<proteinExistence type="predicted"/>
<dbReference type="InterPro" id="IPR010666">
    <property type="entry name" value="Znf_GRF"/>
</dbReference>
<evidence type="ECO:0000313" key="6">
    <source>
        <dbReference type="EMBL" id="GFQ05671.1"/>
    </source>
</evidence>
<reference evidence="6" key="1">
    <citation type="submission" date="2020-07" db="EMBL/GenBank/DDBJ databases">
        <title>Ethylene signaling mediates host invasion by parasitic plants.</title>
        <authorList>
            <person name="Yoshida S."/>
        </authorList>
    </citation>
    <scope>NUCLEOTIDE SEQUENCE</scope>
    <source>
        <strain evidence="6">Okayama</strain>
    </source>
</reference>
<feature type="domain" description="GRF-type" evidence="5">
    <location>
        <begin position="14"/>
        <end position="56"/>
    </location>
</feature>
<dbReference type="GO" id="GO:0008270">
    <property type="term" value="F:zinc ion binding"/>
    <property type="evidence" value="ECO:0007669"/>
    <property type="project" value="UniProtKB-KW"/>
</dbReference>
<evidence type="ECO:0000256" key="1">
    <source>
        <dbReference type="ARBA" id="ARBA00022723"/>
    </source>
</evidence>
<evidence type="ECO:0000259" key="5">
    <source>
        <dbReference type="PROSITE" id="PS51999"/>
    </source>
</evidence>
<dbReference type="PROSITE" id="PS51999">
    <property type="entry name" value="ZF_GRF"/>
    <property type="match status" value="1"/>
</dbReference>
<sequence length="105" mass="12338">MWKKTGEVIVDDFCNCGRNAVQRTSWTDLNPGRRYTTCSKFREIGGCTYFSWVDAPMCDRARHIIPGLLRRVNRLEAEVQRKNLREKLVWVALVVSWSVMYLLKK</sequence>